<evidence type="ECO:0000313" key="5">
    <source>
        <dbReference type="EMBL" id="MCT7376863.1"/>
    </source>
</evidence>
<dbReference type="Proteomes" id="UP001320831">
    <property type="component" value="Unassembled WGS sequence"/>
</dbReference>
<keyword evidence="1 5" id="KW-0489">Methyltransferase</keyword>
<dbReference type="InterPro" id="IPR041698">
    <property type="entry name" value="Methyltransf_25"/>
</dbReference>
<sequence>MHIDRSEGWDGVARQFMAARSAIGATLVRSWARNNLPPSSSIVDVGCGSGVPIAQALIEDGFTVFGIDASPTMIDAFRRRLPEAQSACEAVQDSVFFQRTFDAAVSIGLLFLLSPKDQLEVLHGVAKALRPGGRFLFSAPRETCDWQDMLTGRRSRSLGEEVYERLLEASGLCLVGCHVDEEKNNYYDAAKPFI</sequence>
<gene>
    <name evidence="5" type="ORF">N5A92_17680</name>
</gene>
<keyword evidence="6" id="KW-1185">Reference proteome</keyword>
<dbReference type="InterPro" id="IPR029063">
    <property type="entry name" value="SAM-dependent_MTases_sf"/>
</dbReference>
<dbReference type="Gene3D" id="3.40.50.150">
    <property type="entry name" value="Vaccinia Virus protein VP39"/>
    <property type="match status" value="1"/>
</dbReference>
<protein>
    <submittedName>
        <fullName evidence="5">Class I SAM-dependent methyltransferase</fullName>
    </submittedName>
</protein>
<dbReference type="RefSeq" id="WP_260905088.1">
    <property type="nucleotide sequence ID" value="NZ_JAOCZP010000005.1"/>
</dbReference>
<dbReference type="EMBL" id="JAOCZP010000005">
    <property type="protein sequence ID" value="MCT7376863.1"/>
    <property type="molecule type" value="Genomic_DNA"/>
</dbReference>
<evidence type="ECO:0000259" key="4">
    <source>
        <dbReference type="Pfam" id="PF13649"/>
    </source>
</evidence>
<dbReference type="Pfam" id="PF13649">
    <property type="entry name" value="Methyltransf_25"/>
    <property type="match status" value="1"/>
</dbReference>
<evidence type="ECO:0000256" key="3">
    <source>
        <dbReference type="ARBA" id="ARBA00022691"/>
    </source>
</evidence>
<evidence type="ECO:0000256" key="2">
    <source>
        <dbReference type="ARBA" id="ARBA00022679"/>
    </source>
</evidence>
<evidence type="ECO:0000256" key="1">
    <source>
        <dbReference type="ARBA" id="ARBA00022603"/>
    </source>
</evidence>
<proteinExistence type="predicted"/>
<keyword evidence="2" id="KW-0808">Transferase</keyword>
<reference evidence="5 6" key="1">
    <citation type="submission" date="2022-09" db="EMBL/GenBank/DDBJ databases">
        <title>Chelativorans salina sp. nov., a novel slightly halophilic bacterium isolated from a saline lake sediment enrichment.</title>
        <authorList>
            <person name="Gao L."/>
            <person name="Fang B.-Z."/>
            <person name="Li W.-J."/>
        </authorList>
    </citation>
    <scope>NUCLEOTIDE SEQUENCE [LARGE SCALE GENOMIC DNA]</scope>
    <source>
        <strain evidence="5 6">EGI FJ00035</strain>
    </source>
</reference>
<evidence type="ECO:0000313" key="6">
    <source>
        <dbReference type="Proteomes" id="UP001320831"/>
    </source>
</evidence>
<dbReference type="CDD" id="cd02440">
    <property type="entry name" value="AdoMet_MTases"/>
    <property type="match status" value="1"/>
</dbReference>
<organism evidence="5 6">
    <name type="scientific">Chelativorans salis</name>
    <dbReference type="NCBI Taxonomy" id="2978478"/>
    <lineage>
        <taxon>Bacteria</taxon>
        <taxon>Pseudomonadati</taxon>
        <taxon>Pseudomonadota</taxon>
        <taxon>Alphaproteobacteria</taxon>
        <taxon>Hyphomicrobiales</taxon>
        <taxon>Phyllobacteriaceae</taxon>
        <taxon>Chelativorans</taxon>
    </lineage>
</organism>
<feature type="domain" description="Methyltransferase" evidence="4">
    <location>
        <begin position="42"/>
        <end position="133"/>
    </location>
</feature>
<dbReference type="PANTHER" id="PTHR43464">
    <property type="entry name" value="METHYLTRANSFERASE"/>
    <property type="match status" value="1"/>
</dbReference>
<dbReference type="GO" id="GO:0008168">
    <property type="term" value="F:methyltransferase activity"/>
    <property type="evidence" value="ECO:0007669"/>
    <property type="project" value="UniProtKB-KW"/>
</dbReference>
<dbReference type="SUPFAM" id="SSF53335">
    <property type="entry name" value="S-adenosyl-L-methionine-dependent methyltransferases"/>
    <property type="match status" value="1"/>
</dbReference>
<dbReference type="GO" id="GO:0032259">
    <property type="term" value="P:methylation"/>
    <property type="evidence" value="ECO:0007669"/>
    <property type="project" value="UniProtKB-KW"/>
</dbReference>
<keyword evidence="3" id="KW-0949">S-adenosyl-L-methionine</keyword>
<comment type="caution">
    <text evidence="5">The sequence shown here is derived from an EMBL/GenBank/DDBJ whole genome shotgun (WGS) entry which is preliminary data.</text>
</comment>
<name>A0ABT2LU11_9HYPH</name>
<dbReference type="PANTHER" id="PTHR43464:SF19">
    <property type="entry name" value="UBIQUINONE BIOSYNTHESIS O-METHYLTRANSFERASE, MITOCHONDRIAL"/>
    <property type="match status" value="1"/>
</dbReference>
<accession>A0ABT2LU11</accession>